<feature type="domain" description="TOD1/MUCI70 glycosyltransferase-like" evidence="1">
    <location>
        <begin position="352"/>
        <end position="503"/>
    </location>
</feature>
<keyword evidence="3" id="KW-1185">Reference proteome</keyword>
<evidence type="ECO:0000313" key="2">
    <source>
        <dbReference type="EMBL" id="MBO0906551.1"/>
    </source>
</evidence>
<reference evidence="2 3" key="1">
    <citation type="submission" date="2021-03" db="EMBL/GenBank/DDBJ databases">
        <title>Whole genome sequence of Jiella sp. MQZ13P-4.</title>
        <authorList>
            <person name="Tuo L."/>
        </authorList>
    </citation>
    <scope>NUCLEOTIDE SEQUENCE [LARGE SCALE GENOMIC DNA]</scope>
    <source>
        <strain evidence="2 3">MQZ13P-4</strain>
    </source>
</reference>
<dbReference type="InterPro" id="IPR048354">
    <property type="entry name" value="TOD1_MUCI70_glycTrfase_dom"/>
</dbReference>
<name>A0ABS3JDA9_9HYPH</name>
<sequence length="540" mass="63416">MFDEDFYRRRYLPTDYTELSPYEHFLRYGFLAWNNPSPLIDLAYVKQHLPHLYHKNDAELTIQLISEYPFNDHISPSPFVCPRWIRLQLYFKEYRSFADYFKKSSNRLFLHPLLDAVDYNTFSEAVLAEDMTRISFFDCALYAANYADVSGHSYELRHFLSEGLYQGRRMIWAPSRSERPRLRKLDANSAFEEFSNALLNKADILFGSQTSSFASNSHRPLDEPDSSLVTIRLADAGLDVRHVRDVINSPDALGVDDNNQFSGELDLINSLLNNAYGRRRSALVTPFVLRGPARRVYVFNEIIKTAQERSDKFCIYSVNIGGYDKFFDAPRLDNVDMYMITDSPVEDVPDTWKIIRPPWIHTDPKKASLWFKTHCTHLFSNFVDSLWIDSNIRFYEDVVESLENWRSSSVIRTFRHPDRNCIYDEAKAVVNLNLEAEDVVDKYVKRIRSQGFPEQLGLHETNVLYRRHDAPNVTLFNKKWWREILLGPRRDQMSFDYCSWYLHLNVHDIDGQNSIKRSRVFYKVPHTDRSQSLRHTEAKA</sequence>
<proteinExistence type="predicted"/>
<organism evidence="2 3">
    <name type="scientific">Jiella sonneratiae</name>
    <dbReference type="NCBI Taxonomy" id="2816856"/>
    <lineage>
        <taxon>Bacteria</taxon>
        <taxon>Pseudomonadati</taxon>
        <taxon>Pseudomonadota</taxon>
        <taxon>Alphaproteobacteria</taxon>
        <taxon>Hyphomicrobiales</taxon>
        <taxon>Aurantimonadaceae</taxon>
        <taxon>Jiella</taxon>
    </lineage>
</organism>
<dbReference type="EMBL" id="JAFMPY010000050">
    <property type="protein sequence ID" value="MBO0906551.1"/>
    <property type="molecule type" value="Genomic_DNA"/>
</dbReference>
<dbReference type="RefSeq" id="WP_207353176.1">
    <property type="nucleotide sequence ID" value="NZ_JAFMPY010000050.1"/>
</dbReference>
<dbReference type="Pfam" id="PF04765">
    <property type="entry name" value="TOD1_MUCI70"/>
    <property type="match status" value="1"/>
</dbReference>
<gene>
    <name evidence="2" type="ORF">J1C47_23140</name>
</gene>
<accession>A0ABS3JDA9</accession>
<evidence type="ECO:0000313" key="3">
    <source>
        <dbReference type="Proteomes" id="UP000664288"/>
    </source>
</evidence>
<dbReference type="Proteomes" id="UP000664288">
    <property type="component" value="Unassembled WGS sequence"/>
</dbReference>
<comment type="caution">
    <text evidence="2">The sequence shown here is derived from an EMBL/GenBank/DDBJ whole genome shotgun (WGS) entry which is preliminary data.</text>
</comment>
<evidence type="ECO:0000259" key="1">
    <source>
        <dbReference type="Pfam" id="PF04765"/>
    </source>
</evidence>
<protein>
    <submittedName>
        <fullName evidence="2">DUF616 domain-containing protein</fullName>
    </submittedName>
</protein>